<evidence type="ECO:0000313" key="10">
    <source>
        <dbReference type="Proteomes" id="UP000007799"/>
    </source>
</evidence>
<evidence type="ECO:0000256" key="6">
    <source>
        <dbReference type="ARBA" id="ARBA00023128"/>
    </source>
</evidence>
<dbReference type="PANTHER" id="PTHR13707:SF23">
    <property type="entry name" value="SUCCINYL-COA:3-KETOACID-COENZYME A TRANSFERASE"/>
    <property type="match status" value="1"/>
</dbReference>
<dbReference type="SUPFAM" id="SSF100950">
    <property type="entry name" value="NagB/RpiA/CoA transferase-like"/>
    <property type="match status" value="2"/>
</dbReference>
<dbReference type="Pfam" id="PF01144">
    <property type="entry name" value="CoA_trans"/>
    <property type="match status" value="2"/>
</dbReference>
<dbReference type="EMBL" id="GL832956">
    <property type="protein sequence ID" value="EGD76363.1"/>
    <property type="molecule type" value="Genomic_DNA"/>
</dbReference>
<dbReference type="OMA" id="VKTMGQI"/>
<dbReference type="UniPathway" id="UPA00929">
    <property type="reaction ID" value="UER00894"/>
</dbReference>
<dbReference type="GO" id="GO:0005739">
    <property type="term" value="C:mitochondrion"/>
    <property type="evidence" value="ECO:0007669"/>
    <property type="project" value="UniProtKB-SubCell"/>
</dbReference>
<dbReference type="PIRSF" id="PIRSF000858">
    <property type="entry name" value="SCOT-t"/>
    <property type="match status" value="1"/>
</dbReference>
<dbReference type="NCBIfam" id="TIGR02428">
    <property type="entry name" value="pcaJ_scoB_fam"/>
    <property type="match status" value="1"/>
</dbReference>
<dbReference type="GO" id="GO:0008260">
    <property type="term" value="F:succinyl-CoA:3-oxo-acid CoA-transferase activity"/>
    <property type="evidence" value="ECO:0007669"/>
    <property type="project" value="UniProtKB-EC"/>
</dbReference>
<accession>F2TYA4</accession>
<evidence type="ECO:0000256" key="8">
    <source>
        <dbReference type="PIRSR" id="PIRSR000858-1"/>
    </source>
</evidence>
<dbReference type="Gene3D" id="3.40.1080.10">
    <property type="entry name" value="Glutaconate Coenzyme A-transferase"/>
    <property type="match status" value="2"/>
</dbReference>
<dbReference type="AlphaFoldDB" id="F2TYA4"/>
<dbReference type="InterPro" id="IPR012792">
    <property type="entry name" value="3-oxoacid_CoA-transf_A"/>
</dbReference>
<dbReference type="FunFam" id="3.40.1080.10:FF:000001">
    <property type="entry name" value="Succinyl-coa:3-ketoacid-coenzyme a transferase subunit b"/>
    <property type="match status" value="1"/>
</dbReference>
<evidence type="ECO:0000256" key="4">
    <source>
        <dbReference type="ARBA" id="ARBA00022679"/>
    </source>
</evidence>
<dbReference type="PANTHER" id="PTHR13707">
    <property type="entry name" value="KETOACID-COENZYME A TRANSFERASE"/>
    <property type="match status" value="1"/>
</dbReference>
<comment type="function">
    <text evidence="7">Key enzyme for ketone body catabolism. Transfers the CoA moiety from succinate to acetoacetate. Formation of the enzyme-CoA intermediate proceeds via an unstable anhydride species formed between the carboxylate groups of the enzyme and substrate.</text>
</comment>
<protein>
    <recommendedName>
        <fullName evidence="7">Succinyl-CoA:3-ketoacid-coenzyme A transferase</fullName>
        <ecNumber evidence="7">2.8.3.5</ecNumber>
    </recommendedName>
</protein>
<dbReference type="STRING" id="946362.F2TYA4"/>
<evidence type="ECO:0000256" key="3">
    <source>
        <dbReference type="ARBA" id="ARBA00007154"/>
    </source>
</evidence>
<dbReference type="FunFam" id="3.40.1080.10:FF:000002">
    <property type="entry name" value="Succinyl-CoA:3-ketoacid-coenzyme A transferase, mitochondrial"/>
    <property type="match status" value="1"/>
</dbReference>
<sequence>MFGVQRVASVRAAAAVAVRGARLAQAAAAVSVRHASTGAVQVCETAEEAIAGVQDGSKLLVGGFGLCGIPENLIAALQKSGAKNLTCVSNNAGVDDFGLGLLLKNKQVKRMISSYVGENKEFERQYIGGELEVELTPQGTLAERIRAGGAGIPAFFTPTGYGTIIHEGGAPIKYKADGSGDIEIPSKPRESREFNGVPYIMEEAITGDFALVRAWKADTAGNLVFRKTARNFNAAMARAAKVTVAEVEEIVPVGELDPDCIHVPSVYVKRVFKADHMEKRIERLTLAKDGDHAPPAPGAPAAKRELIIRRAAKEFKDGMFVNLGIGMPMLASNFIPEGMNVSLQSENGVLGLGPFPKKGEEDPDLINAGKETVKVLPGSSFFGSDDSFAMIRGGHIHLTILGAMQVSQYGDLANFMIPGKMVKGMGGAMDLVSAPGSRVVITMEHCAKSGAHKILENCTLPLTGPKCVDRIITEMGVFDVSAETGLTLIEIADGVSVDDVKAATGAPFAVSDNLKAMDA</sequence>
<dbReference type="InterPro" id="IPR037171">
    <property type="entry name" value="NagB/RpiA_transferase-like"/>
</dbReference>
<dbReference type="GO" id="GO:0046952">
    <property type="term" value="P:ketone body catabolic process"/>
    <property type="evidence" value="ECO:0007669"/>
    <property type="project" value="InterPro"/>
</dbReference>
<feature type="active site" description="5-glutamyl coenzyme A thioester intermediate" evidence="8">
    <location>
        <position position="346"/>
    </location>
</feature>
<evidence type="ECO:0000313" key="9">
    <source>
        <dbReference type="EMBL" id="EGD76363.1"/>
    </source>
</evidence>
<dbReference type="OrthoDB" id="1933379at2759"/>
<dbReference type="InterPro" id="IPR004165">
    <property type="entry name" value="CoA_trans_fam_I"/>
</dbReference>
<name>F2TYA4_SALR5</name>
<organism evidence="10">
    <name type="scientific">Salpingoeca rosetta (strain ATCC 50818 / BSB-021)</name>
    <dbReference type="NCBI Taxonomy" id="946362"/>
    <lineage>
        <taxon>Eukaryota</taxon>
        <taxon>Choanoflagellata</taxon>
        <taxon>Craspedida</taxon>
        <taxon>Salpingoecidae</taxon>
        <taxon>Salpingoeca</taxon>
    </lineage>
</organism>
<dbReference type="SMART" id="SM00882">
    <property type="entry name" value="CoA_trans"/>
    <property type="match status" value="2"/>
</dbReference>
<gene>
    <name evidence="9" type="ORF">PTSG_01063</name>
</gene>
<evidence type="ECO:0000256" key="5">
    <source>
        <dbReference type="ARBA" id="ARBA00022946"/>
    </source>
</evidence>
<dbReference type="InterPro" id="IPR004164">
    <property type="entry name" value="CoA_transf_AS"/>
</dbReference>
<dbReference type="InterPro" id="IPR014388">
    <property type="entry name" value="3-oxoacid_CoA-transferase"/>
</dbReference>
<dbReference type="eggNOG" id="KOG3822">
    <property type="taxonomic scope" value="Eukaryota"/>
</dbReference>
<dbReference type="PROSITE" id="PS01273">
    <property type="entry name" value="COA_TRANSF_1"/>
    <property type="match status" value="1"/>
</dbReference>
<dbReference type="GeneID" id="16079130"/>
<dbReference type="PROSITE" id="PS01274">
    <property type="entry name" value="COA_TRANSF_2"/>
    <property type="match status" value="1"/>
</dbReference>
<dbReference type="FunCoup" id="F2TYA4">
    <property type="interactions" value="703"/>
</dbReference>
<dbReference type="KEGG" id="sre:PTSG_01063"/>
<dbReference type="InterPro" id="IPR004163">
    <property type="entry name" value="CoA_transf_BS"/>
</dbReference>
<dbReference type="InParanoid" id="F2TYA4"/>
<evidence type="ECO:0000256" key="2">
    <source>
        <dbReference type="ARBA" id="ARBA00004753"/>
    </source>
</evidence>
<dbReference type="NCBIfam" id="TIGR02429">
    <property type="entry name" value="pcaI_scoA_fam"/>
    <property type="match status" value="1"/>
</dbReference>
<keyword evidence="4 7" id="KW-0808">Transferase</keyword>
<comment type="pathway">
    <text evidence="2 7">Ketone metabolism; succinyl-CoA degradation; acetoacetyl-CoA from succinyl-CoA: step 1/1.</text>
</comment>
<dbReference type="RefSeq" id="XP_004998538.1">
    <property type="nucleotide sequence ID" value="XM_004998481.1"/>
</dbReference>
<keyword evidence="6 7" id="KW-0496">Mitochondrion</keyword>
<dbReference type="EC" id="2.8.3.5" evidence="7"/>
<evidence type="ECO:0000256" key="1">
    <source>
        <dbReference type="ARBA" id="ARBA00004173"/>
    </source>
</evidence>
<keyword evidence="5" id="KW-0809">Transit peptide</keyword>
<proteinExistence type="inferred from homology"/>
<dbReference type="InterPro" id="IPR012791">
    <property type="entry name" value="3-oxoacid_CoA-transf_B"/>
</dbReference>
<dbReference type="Proteomes" id="UP000007799">
    <property type="component" value="Unassembled WGS sequence"/>
</dbReference>
<comment type="catalytic activity">
    <reaction evidence="7">
        <text>a 3-oxo acid + succinyl-CoA = a 3-oxoacyl-CoA + succinate</text>
        <dbReference type="Rhea" id="RHEA:24564"/>
        <dbReference type="ChEBI" id="CHEBI:30031"/>
        <dbReference type="ChEBI" id="CHEBI:35973"/>
        <dbReference type="ChEBI" id="CHEBI:57292"/>
        <dbReference type="ChEBI" id="CHEBI:90726"/>
        <dbReference type="EC" id="2.8.3.5"/>
    </reaction>
</comment>
<evidence type="ECO:0000256" key="7">
    <source>
        <dbReference type="PIRNR" id="PIRNR000858"/>
    </source>
</evidence>
<reference evidence="9" key="1">
    <citation type="submission" date="2009-08" db="EMBL/GenBank/DDBJ databases">
        <title>Annotation of Salpingoeca rosetta.</title>
        <authorList>
            <consortium name="The Broad Institute Genome Sequencing Platform"/>
            <person name="Russ C."/>
            <person name="Cuomo C."/>
            <person name="Burger G."/>
            <person name="Gray M.W."/>
            <person name="Holland P.W.H."/>
            <person name="King N."/>
            <person name="Lang F.B.F."/>
            <person name="Roger A.J."/>
            <person name="Ruiz-Trillo I."/>
            <person name="Young S.K."/>
            <person name="Zeng Q."/>
            <person name="Gargeya S."/>
            <person name="Alvarado L."/>
            <person name="Berlin A."/>
            <person name="Chapman S.B."/>
            <person name="Chen Z."/>
            <person name="Freedman E."/>
            <person name="Gellesch M."/>
            <person name="Goldberg J."/>
            <person name="Griggs A."/>
            <person name="Gujja S."/>
            <person name="Heilman E."/>
            <person name="Heiman D."/>
            <person name="Howarth C."/>
            <person name="Mehta T."/>
            <person name="Neiman D."/>
            <person name="Pearson M."/>
            <person name="Roberts A."/>
            <person name="Saif S."/>
            <person name="Shea T."/>
            <person name="Shenoy N."/>
            <person name="Sisk P."/>
            <person name="Stolte C."/>
            <person name="Sykes S."/>
            <person name="White J."/>
            <person name="Yandava C."/>
            <person name="Haas B."/>
            <person name="Nusbaum C."/>
            <person name="Birren B."/>
        </authorList>
    </citation>
    <scope>NUCLEOTIDE SEQUENCE [LARGE SCALE GENOMIC DNA]</scope>
    <source>
        <strain evidence="9">ATCC 50818</strain>
    </source>
</reference>
<comment type="similarity">
    <text evidence="3 7">Belongs to the 3-oxoacid CoA-transferase family.</text>
</comment>
<comment type="subcellular location">
    <subcellularLocation>
        <location evidence="1">Mitochondrion</location>
    </subcellularLocation>
</comment>
<keyword evidence="10" id="KW-1185">Reference proteome</keyword>